<evidence type="ECO:0008006" key="3">
    <source>
        <dbReference type="Google" id="ProtNLM"/>
    </source>
</evidence>
<dbReference type="Proteomes" id="UP000741013">
    <property type="component" value="Unassembled WGS sequence"/>
</dbReference>
<organism evidence="1 2">
    <name type="scientific">Amycolatopsis magusensis</name>
    <dbReference type="NCBI Taxonomy" id="882444"/>
    <lineage>
        <taxon>Bacteria</taxon>
        <taxon>Bacillati</taxon>
        <taxon>Actinomycetota</taxon>
        <taxon>Actinomycetes</taxon>
        <taxon>Pseudonocardiales</taxon>
        <taxon>Pseudonocardiaceae</taxon>
        <taxon>Amycolatopsis</taxon>
    </lineage>
</organism>
<keyword evidence="2" id="KW-1185">Reference proteome</keyword>
<reference evidence="1 2" key="1">
    <citation type="submission" date="2021-03" db="EMBL/GenBank/DDBJ databases">
        <title>Sequencing the genomes of 1000 actinobacteria strains.</title>
        <authorList>
            <person name="Klenk H.-P."/>
        </authorList>
    </citation>
    <scope>NUCLEOTIDE SEQUENCE [LARGE SCALE GENOMIC DNA]</scope>
    <source>
        <strain evidence="1 2">DSM 45510</strain>
    </source>
</reference>
<name>A0ABS4PQ37_9PSEU</name>
<sequence length="37" mass="4305">MVVLWAMCGVRRSAEVVKMLLLRVMDGENRKVQEFPL</sequence>
<evidence type="ECO:0000313" key="2">
    <source>
        <dbReference type="Proteomes" id="UP000741013"/>
    </source>
</evidence>
<dbReference type="EMBL" id="JAGGMS010000001">
    <property type="protein sequence ID" value="MBP2180984.1"/>
    <property type="molecule type" value="Genomic_DNA"/>
</dbReference>
<comment type="caution">
    <text evidence="1">The sequence shown here is derived from an EMBL/GenBank/DDBJ whole genome shotgun (WGS) entry which is preliminary data.</text>
</comment>
<evidence type="ECO:0000313" key="1">
    <source>
        <dbReference type="EMBL" id="MBP2180984.1"/>
    </source>
</evidence>
<accession>A0ABS4PQ37</accession>
<proteinExistence type="predicted"/>
<gene>
    <name evidence="1" type="ORF">JOM49_002510</name>
</gene>
<protein>
    <recommendedName>
        <fullName evidence="3">Transposase</fullName>
    </recommendedName>
</protein>